<feature type="region of interest" description="Disordered" evidence="2">
    <location>
        <begin position="647"/>
        <end position="798"/>
    </location>
</feature>
<comment type="caution">
    <text evidence="4">The sequence shown here is derived from an EMBL/GenBank/DDBJ whole genome shotgun (WGS) entry which is preliminary data.</text>
</comment>
<feature type="compositionally biased region" description="Basic and acidic residues" evidence="2">
    <location>
        <begin position="1982"/>
        <end position="1991"/>
    </location>
</feature>
<feature type="compositionally biased region" description="Basic and acidic residues" evidence="2">
    <location>
        <begin position="2134"/>
        <end position="2148"/>
    </location>
</feature>
<feature type="region of interest" description="Disordered" evidence="2">
    <location>
        <begin position="1547"/>
        <end position="1586"/>
    </location>
</feature>
<feature type="region of interest" description="Disordered" evidence="2">
    <location>
        <begin position="887"/>
        <end position="918"/>
    </location>
</feature>
<feature type="region of interest" description="Disordered" evidence="2">
    <location>
        <begin position="947"/>
        <end position="1043"/>
    </location>
</feature>
<feature type="compositionally biased region" description="Acidic residues" evidence="2">
    <location>
        <begin position="153"/>
        <end position="163"/>
    </location>
</feature>
<evidence type="ECO:0000256" key="1">
    <source>
        <dbReference type="SAM" id="Coils"/>
    </source>
</evidence>
<feature type="compositionally biased region" description="Basic and acidic residues" evidence="2">
    <location>
        <begin position="1144"/>
        <end position="1168"/>
    </location>
</feature>
<feature type="region of interest" description="Disordered" evidence="2">
    <location>
        <begin position="575"/>
        <end position="620"/>
    </location>
</feature>
<feature type="region of interest" description="Disordered" evidence="2">
    <location>
        <begin position="1058"/>
        <end position="1176"/>
    </location>
</feature>
<dbReference type="PANTHER" id="PTHR13958">
    <property type="entry name" value="CENTROSOME-ASSOCIATED PROTEIN 350"/>
    <property type="match status" value="1"/>
</dbReference>
<keyword evidence="5" id="KW-1185">Reference proteome</keyword>
<feature type="compositionally biased region" description="Basic and acidic residues" evidence="2">
    <location>
        <begin position="1379"/>
        <end position="1388"/>
    </location>
</feature>
<feature type="compositionally biased region" description="Basic and acidic residues" evidence="2">
    <location>
        <begin position="512"/>
        <end position="530"/>
    </location>
</feature>
<evidence type="ECO:0000313" key="4">
    <source>
        <dbReference type="EMBL" id="KAJ8300301.1"/>
    </source>
</evidence>
<feature type="compositionally biased region" description="Acidic residues" evidence="2">
    <location>
        <begin position="2015"/>
        <end position="2030"/>
    </location>
</feature>
<feature type="region of interest" description="Disordered" evidence="2">
    <location>
        <begin position="497"/>
        <end position="553"/>
    </location>
</feature>
<feature type="compositionally biased region" description="Basic and acidic residues" evidence="2">
    <location>
        <begin position="730"/>
        <end position="746"/>
    </location>
</feature>
<feature type="region of interest" description="Disordered" evidence="2">
    <location>
        <begin position="2066"/>
        <end position="2107"/>
    </location>
</feature>
<feature type="compositionally biased region" description="Polar residues" evidence="2">
    <location>
        <begin position="1672"/>
        <end position="1686"/>
    </location>
</feature>
<feature type="compositionally biased region" description="Polar residues" evidence="2">
    <location>
        <begin position="1329"/>
        <end position="1355"/>
    </location>
</feature>
<feature type="compositionally biased region" description="Basic and acidic residues" evidence="2">
    <location>
        <begin position="2349"/>
        <end position="2364"/>
    </location>
</feature>
<feature type="compositionally biased region" description="Polar residues" evidence="2">
    <location>
        <begin position="895"/>
        <end position="913"/>
    </location>
</feature>
<feature type="compositionally biased region" description="Basic and acidic residues" evidence="2">
    <location>
        <begin position="185"/>
        <end position="194"/>
    </location>
</feature>
<dbReference type="PANTHER" id="PTHR13958:SF3">
    <property type="entry name" value="CAP-GLY DOMAIN-CONTAINING PROTEIN-RELATED"/>
    <property type="match status" value="1"/>
</dbReference>
<feature type="compositionally biased region" description="Basic residues" evidence="2">
    <location>
        <begin position="668"/>
        <end position="679"/>
    </location>
</feature>
<feature type="compositionally biased region" description="Basic and acidic residues" evidence="2">
    <location>
        <begin position="165"/>
        <end position="178"/>
    </location>
</feature>
<feature type="region of interest" description="Disordered" evidence="2">
    <location>
        <begin position="427"/>
        <end position="476"/>
    </location>
</feature>
<feature type="compositionally biased region" description="Basic and acidic residues" evidence="2">
    <location>
        <begin position="1359"/>
        <end position="1370"/>
    </location>
</feature>
<protein>
    <recommendedName>
        <fullName evidence="3">CAP-Gly domain-containing protein</fullName>
    </recommendedName>
</protein>
<feature type="region of interest" description="Disordered" evidence="2">
    <location>
        <begin position="2134"/>
        <end position="2266"/>
    </location>
</feature>
<feature type="region of interest" description="Disordered" evidence="2">
    <location>
        <begin position="2337"/>
        <end position="2364"/>
    </location>
</feature>
<dbReference type="Pfam" id="PF14309">
    <property type="entry name" value="DUF4378"/>
    <property type="match status" value="1"/>
</dbReference>
<feature type="compositionally biased region" description="Polar residues" evidence="2">
    <location>
        <begin position="1758"/>
        <end position="1775"/>
    </location>
</feature>
<feature type="compositionally biased region" description="Basic and acidic residues" evidence="2">
    <location>
        <begin position="139"/>
        <end position="152"/>
    </location>
</feature>
<feature type="coiled-coil region" evidence="1">
    <location>
        <begin position="1208"/>
        <end position="1253"/>
    </location>
</feature>
<feature type="compositionally biased region" description="Basic and acidic residues" evidence="2">
    <location>
        <begin position="2514"/>
        <end position="2527"/>
    </location>
</feature>
<feature type="compositionally biased region" description="Polar residues" evidence="2">
    <location>
        <begin position="2150"/>
        <end position="2172"/>
    </location>
</feature>
<name>A0ABQ9E7C7_TEGGR</name>
<feature type="compositionally biased region" description="Basic and acidic residues" evidence="2">
    <location>
        <begin position="1550"/>
        <end position="1569"/>
    </location>
</feature>
<feature type="region of interest" description="Disordered" evidence="2">
    <location>
        <begin position="819"/>
        <end position="862"/>
    </location>
</feature>
<dbReference type="InterPro" id="IPR036859">
    <property type="entry name" value="CAP-Gly_dom_sf"/>
</dbReference>
<reference evidence="4 5" key="1">
    <citation type="submission" date="2022-12" db="EMBL/GenBank/DDBJ databases">
        <title>Chromosome-level genome of Tegillarca granosa.</title>
        <authorList>
            <person name="Kim J."/>
        </authorList>
    </citation>
    <scope>NUCLEOTIDE SEQUENCE [LARGE SCALE GENOMIC DNA]</scope>
    <source>
        <strain evidence="4">Teg-2019</strain>
        <tissue evidence="4">Adductor muscle</tissue>
    </source>
</reference>
<evidence type="ECO:0000259" key="3">
    <source>
        <dbReference type="PROSITE" id="PS50245"/>
    </source>
</evidence>
<feature type="compositionally biased region" description="Polar residues" evidence="2">
    <location>
        <begin position="819"/>
        <end position="835"/>
    </location>
</feature>
<feature type="region of interest" description="Disordered" evidence="2">
    <location>
        <begin position="1841"/>
        <end position="2051"/>
    </location>
</feature>
<dbReference type="EMBL" id="JARBDR010000919">
    <property type="protein sequence ID" value="KAJ8300301.1"/>
    <property type="molecule type" value="Genomic_DNA"/>
</dbReference>
<dbReference type="PROSITE" id="PS50245">
    <property type="entry name" value="CAP_GLY_2"/>
    <property type="match status" value="1"/>
</dbReference>
<feature type="compositionally biased region" description="Basic and acidic residues" evidence="2">
    <location>
        <begin position="1841"/>
        <end position="1851"/>
    </location>
</feature>
<feature type="compositionally biased region" description="Basic and acidic residues" evidence="2">
    <location>
        <begin position="779"/>
        <end position="792"/>
    </location>
</feature>
<dbReference type="Proteomes" id="UP001217089">
    <property type="component" value="Unassembled WGS sequence"/>
</dbReference>
<feature type="compositionally biased region" description="Basic and acidic residues" evidence="2">
    <location>
        <begin position="1630"/>
        <end position="1671"/>
    </location>
</feature>
<feature type="compositionally biased region" description="Polar residues" evidence="2">
    <location>
        <begin position="1814"/>
        <end position="1826"/>
    </location>
</feature>
<feature type="domain" description="CAP-Gly" evidence="3">
    <location>
        <begin position="2282"/>
        <end position="2324"/>
    </location>
</feature>
<dbReference type="InterPro" id="IPR000938">
    <property type="entry name" value="CAP-Gly_domain"/>
</dbReference>
<dbReference type="Pfam" id="PF01302">
    <property type="entry name" value="CAP_GLY"/>
    <property type="match status" value="1"/>
</dbReference>
<evidence type="ECO:0000313" key="5">
    <source>
        <dbReference type="Proteomes" id="UP001217089"/>
    </source>
</evidence>
<feature type="compositionally biased region" description="Basic and acidic residues" evidence="2">
    <location>
        <begin position="853"/>
        <end position="862"/>
    </location>
</feature>
<keyword evidence="1" id="KW-0175">Coiled coil</keyword>
<proteinExistence type="predicted"/>
<feature type="compositionally biased region" description="Polar residues" evidence="2">
    <location>
        <begin position="1077"/>
        <end position="1091"/>
    </location>
</feature>
<dbReference type="InterPro" id="IPR028750">
    <property type="entry name" value="CEP350/CC187"/>
</dbReference>
<dbReference type="SUPFAM" id="SSF74924">
    <property type="entry name" value="Cap-Gly domain"/>
    <property type="match status" value="1"/>
</dbReference>
<organism evidence="4 5">
    <name type="scientific">Tegillarca granosa</name>
    <name type="common">Malaysian cockle</name>
    <name type="synonym">Anadara granosa</name>
    <dbReference type="NCBI Taxonomy" id="220873"/>
    <lineage>
        <taxon>Eukaryota</taxon>
        <taxon>Metazoa</taxon>
        <taxon>Spiralia</taxon>
        <taxon>Lophotrochozoa</taxon>
        <taxon>Mollusca</taxon>
        <taxon>Bivalvia</taxon>
        <taxon>Autobranchia</taxon>
        <taxon>Pteriomorphia</taxon>
        <taxon>Arcoida</taxon>
        <taxon>Arcoidea</taxon>
        <taxon>Arcidae</taxon>
        <taxon>Tegillarca</taxon>
    </lineage>
</organism>
<feature type="compositionally biased region" description="Basic and acidic residues" evidence="2">
    <location>
        <begin position="1861"/>
        <end position="1874"/>
    </location>
</feature>
<feature type="compositionally biased region" description="Polar residues" evidence="2">
    <location>
        <begin position="218"/>
        <end position="244"/>
    </location>
</feature>
<accession>A0ABQ9E7C7</accession>
<feature type="region of interest" description="Disordered" evidence="2">
    <location>
        <begin position="1630"/>
        <end position="1828"/>
    </location>
</feature>
<feature type="region of interest" description="Disordered" evidence="2">
    <location>
        <begin position="292"/>
        <end position="321"/>
    </location>
</feature>
<dbReference type="InterPro" id="IPR025486">
    <property type="entry name" value="DUF4378"/>
</dbReference>
<feature type="region of interest" description="Disordered" evidence="2">
    <location>
        <begin position="2402"/>
        <end position="2459"/>
    </location>
</feature>
<feature type="compositionally biased region" description="Polar residues" evidence="2">
    <location>
        <begin position="1919"/>
        <end position="1945"/>
    </location>
</feature>
<dbReference type="SMART" id="SM01052">
    <property type="entry name" value="CAP_GLY"/>
    <property type="match status" value="1"/>
</dbReference>
<feature type="region of interest" description="Disordered" evidence="2">
    <location>
        <begin position="2501"/>
        <end position="2550"/>
    </location>
</feature>
<feature type="compositionally biased region" description="Basic and acidic residues" evidence="2">
    <location>
        <begin position="1687"/>
        <end position="1699"/>
    </location>
</feature>
<feature type="compositionally biased region" description="Polar residues" evidence="2">
    <location>
        <begin position="1703"/>
        <end position="1712"/>
    </location>
</feature>
<feature type="compositionally biased region" description="Polar residues" evidence="2">
    <location>
        <begin position="292"/>
        <end position="320"/>
    </location>
</feature>
<gene>
    <name evidence="4" type="ORF">KUTeg_021820</name>
</gene>
<feature type="compositionally biased region" description="Basic and acidic residues" evidence="2">
    <location>
        <begin position="682"/>
        <end position="712"/>
    </location>
</feature>
<feature type="compositionally biased region" description="Basic and acidic residues" evidence="2">
    <location>
        <begin position="1715"/>
        <end position="1727"/>
    </location>
</feature>
<evidence type="ECO:0000256" key="2">
    <source>
        <dbReference type="SAM" id="MobiDB-lite"/>
    </source>
</evidence>
<feature type="region of interest" description="Disordered" evidence="2">
    <location>
        <begin position="1290"/>
        <end position="1451"/>
    </location>
</feature>
<feature type="compositionally biased region" description="Basic and acidic residues" evidence="2">
    <location>
        <begin position="1885"/>
        <end position="1897"/>
    </location>
</feature>
<sequence>MFMLVGFTKNAKQMILHKSDLVNEMYRGKKVTNPVVHGATGGTGSSRYSDNNNVHLYHYYQSCVYDDFIEEKYLSENKWSNNHMDPTVIGNDIYTNRKVTVSCHQCCQKVLWIIKKNLTRAWNSVGKVKSDLRKIEHRLGNADHRQYPHENAEDLNDETDNQENLDYHHRGVKPERRKGNSGASDRNRDYDKHSRNSAASPKRVEFTDQNMERGINAEGSSSSGATGYNNYNHVNMPSNSLQQTTLTDSRAIRETEIRFLNEHHPTNNIEDEVRMNSQGTKFTHVNVTVPGSTKTASSIKNSVSGSTHLVSNSTSANPTGYNRVADNAALENDRGWETCSLDSASSEDHPISRRIKKSIKDIDLDQGLTMLEEKCFNLGEKNDFLFGKKIFFKKKNQKITLKKKEILNLRFIKTLENDLDNMGATGMTSNNDNVPRHAIHNDNEPVQARNYDLPPPEGASDRPRRKVAAGPPAPSYKGFSEAEIRFRHIDIKPTKAYDAKKKEKKKKLASKLQERRQQENMEFVREEERSKPKKATRVIAPSTKKQSKQGKQTEIITTSSWRAGQELILRELGPVKVRKTSKGSNPDQLVEAENLPKREMHLPDGATNNIDDNVDKDNDIEVVSHKTATAVELERARALSEEARKVLNDLQLDSAEEDDRGKENDGRRRSRPGGKRKAPKSNAERLKKLKDDELRQRRADENKRKQLEELRTKQKQNAALKIIKKSQHLNRNDETSESEKDKHKHEDEEEMELSEGSSTLTGEHGVDKKEKSKNKSGKTRPDQQDTDSHIPLDNDSNIKNIGGFKFNVDNVLNNFSQAMNNKRGNSDPRASSVANSGFAASGGSYDSASLRLQNDDDGHSRTRAERIQAIKSTAATLQSRIQAEARKLTGDQEESGAQNFHSQRTTSSQPPSRQSDDEFVSRYDRMTGAQNNYSDESSITETSTFSEITITEDSENTLPSPRRIGAGLRERDFHAGTRRITGRIPNEEPNIPRPNRPLYHNNRYSWEDPAPDPYNVLSISRSSQNKEDVSNRRNMPSSSLEGEIQIDKVIAQQSIPTAAVRGTGARSNSPVLRLRSDSPQAVSGNQKSAVSVKSRHEASGKAESASYQGKKEESDEDTLEAESYSQSFESEGDRVASKSAPKSLSERDQSLSLRGEEGESEARLKEPPRYSPNSLERRFYAELNQLESMEESMRQLVGVERTRAISMAQQETARQQDHEREMKNLELKAKQEALEATQQLEDARQRASEASMDAAETIAKFREGEVSNKEVARKLMATRKATAEASRYLAEAGGITAPISESDNIRPKKSTKQTTSISERMPHPESARSLKSTSRMTPSYTSIHSSRNTSRSDNVVTAEDSRNNHGDSDSSIRSVSGAEGRDESKTESIGEDISQASGDDYSITFDETMTEDEMEDRSFKAILPSESHRKRSKKHLSDNASVTSDEGAPAADVSHRVSLPLEDFVIGEDSFNKFTEDMVRQFMREEEMRAQHQASLLRLREKALVEKTKAELAWLELQKGRIRNKGADDTYPQIVKRQRGLKMKLQEQQFDDHSDAADHTQRKDYKSDSEIYTEPKTSGKKSKSNAKNVDKFLTAREQKLLDRRKNVEDLLKWKRRLDEEEEKIYKMEQKAIKVWDEHEHKKTGKDEKEPAKAPPRKETKPPTRKEVKDSITETVPSESNIISERVSTAKDDSVRKSYESPKTAETASGSESSPEEMRQQEGSRRSGSESSIPEEVQSQSSFEEATPGTRKSRASAADSYSNDTFEPSTTPQISRRSNKSPRSPLDKLGPKGFQILSGRDLTTPKSLFNKGRSSENVSYTETQSDLSDFEGRVKALTDDLKRRKVEADRLKKERKRRKREILKSKEDALRKQIEAYDNQISQLKADLKKEMEHEPQRTVKPQIKQPKVTPNKNLKKQELTPQKSNSNEDGFRSGNSSGYEDSSPSIIEDSKQTSPLVKTPPVSARVSLDKISEGSESLTSRTRTDKSEPKSSRVKVQLDRSASVKSEISTKEDKTEEIEEVLDTQQESETESSYSGILKIDKSPTVPQEVPPLVVHEDASYSLDFTEEPLTGSAQVQDRLALPDSARSVPSENVDSKLLSPGRSISEQISEHVSENIVSAKSDDAPFIKKLELQKSEEYEKDFDKESDLISYSTTKSDSRPSSGKSVSSQITNDDETESESERTPSAVRSVDNKQVQNDTTTEVKGEIKAQPRKTSQGLVQEGVSDIDKLLGLTGEEDEDEITPVASPRDEEDNEEEFKSGDRVLVTGPRGSRCIGNLMFKGKVAFAPGVWAGVELDAPEGRNDGSHDGKRYFTCRPNHGVLVPAADLMPAPVVSGFVSPGRSSQDSSKYLDDSQTDHDDDKLINEVPDSTLTRKQMRVDKLTNEILEDVVRENVNVVSQIADKKTPPPVAPKPRRKSEDNVEMKTTYGSETNGELRDSGISSPLHREPNARMGDNTTDKFVGSLLDDALDKMITIRKKQLSQNQEEGHHNDLISFEDEDEDFNGALPTSPTEELEKVLSKEDKDSTPEIPPRPVSPVPGSTPVPNKDNLSQLHRDMEGLVGTDDYIDDDMWPGQKAPPPYPDARPEITRVELQKLTEELYYAVPNKRSEIEKLVANAVDIFWNKRRYGEAINNVEPPDTYFTKEDNNNDLENNSRRVFKKLLFDLTGEVIQEIYKDDDEIEPPPWQKVKPKRQKYFRGAQPPREVEVLKPIVQEAVIDTLGINGSRKADKNKWSIRKKKDHVDTILVQELREEEPDWVNYDDDELAVKMQLTETIFDSLLSETAQTMNKIYRKRQAIQQK</sequence>
<feature type="compositionally biased region" description="Pro residues" evidence="2">
    <location>
        <begin position="2529"/>
        <end position="2542"/>
    </location>
</feature>
<dbReference type="Gene3D" id="2.30.30.190">
    <property type="entry name" value="CAP Gly-rich-like domain"/>
    <property type="match status" value="1"/>
</dbReference>
<feature type="region of interest" description="Disordered" evidence="2">
    <location>
        <begin position="139"/>
        <end position="244"/>
    </location>
</feature>